<feature type="region of interest" description="Disordered" evidence="1">
    <location>
        <begin position="59"/>
        <end position="148"/>
    </location>
</feature>
<name>A0AAW2EBG8_9HYME</name>
<proteinExistence type="predicted"/>
<organism evidence="2 3">
    <name type="scientific">Cardiocondyla obscurior</name>
    <dbReference type="NCBI Taxonomy" id="286306"/>
    <lineage>
        <taxon>Eukaryota</taxon>
        <taxon>Metazoa</taxon>
        <taxon>Ecdysozoa</taxon>
        <taxon>Arthropoda</taxon>
        <taxon>Hexapoda</taxon>
        <taxon>Insecta</taxon>
        <taxon>Pterygota</taxon>
        <taxon>Neoptera</taxon>
        <taxon>Endopterygota</taxon>
        <taxon>Hymenoptera</taxon>
        <taxon>Apocrita</taxon>
        <taxon>Aculeata</taxon>
        <taxon>Formicoidea</taxon>
        <taxon>Formicidae</taxon>
        <taxon>Myrmicinae</taxon>
        <taxon>Cardiocondyla</taxon>
    </lineage>
</organism>
<protein>
    <submittedName>
        <fullName evidence="2">Uncharacterized protein</fullName>
    </submittedName>
</protein>
<evidence type="ECO:0000256" key="1">
    <source>
        <dbReference type="SAM" id="MobiDB-lite"/>
    </source>
</evidence>
<dbReference type="Proteomes" id="UP001430953">
    <property type="component" value="Unassembled WGS sequence"/>
</dbReference>
<dbReference type="AlphaFoldDB" id="A0AAW2EBG8"/>
<dbReference type="EMBL" id="JADYXP020000026">
    <property type="protein sequence ID" value="KAL0100577.1"/>
    <property type="molecule type" value="Genomic_DNA"/>
</dbReference>
<reference evidence="2 3" key="1">
    <citation type="submission" date="2023-03" db="EMBL/GenBank/DDBJ databases">
        <title>High recombination rates correlate with genetic variation in Cardiocondyla obscurior ants.</title>
        <authorList>
            <person name="Errbii M."/>
        </authorList>
    </citation>
    <scope>NUCLEOTIDE SEQUENCE [LARGE SCALE GENOMIC DNA]</scope>
    <source>
        <strain evidence="2">Alpha-2009</strain>
        <tissue evidence="2">Whole body</tissue>
    </source>
</reference>
<gene>
    <name evidence="2" type="ORF">PUN28_019720</name>
</gene>
<feature type="compositionally biased region" description="Polar residues" evidence="1">
    <location>
        <begin position="89"/>
        <end position="100"/>
    </location>
</feature>
<evidence type="ECO:0000313" key="3">
    <source>
        <dbReference type="Proteomes" id="UP001430953"/>
    </source>
</evidence>
<accession>A0AAW2EBG8</accession>
<feature type="region of interest" description="Disordered" evidence="1">
    <location>
        <begin position="1"/>
        <end position="46"/>
    </location>
</feature>
<feature type="compositionally biased region" description="Polar residues" evidence="1">
    <location>
        <begin position="59"/>
        <end position="71"/>
    </location>
</feature>
<feature type="compositionally biased region" description="Basic and acidic residues" evidence="1">
    <location>
        <begin position="108"/>
        <end position="118"/>
    </location>
</feature>
<comment type="caution">
    <text evidence="2">The sequence shown here is derived from an EMBL/GenBank/DDBJ whole genome shotgun (WGS) entry which is preliminary data.</text>
</comment>
<evidence type="ECO:0000313" key="2">
    <source>
        <dbReference type="EMBL" id="KAL0100577.1"/>
    </source>
</evidence>
<sequence length="172" mass="19342">MRPGPKSKTKERENIIIIKPNAHSPPLSTLPSEKAEENDNAQMMGTEESRELMEYISLSDESCGSDTSIKTTARETYKRSRHGRIDSFGSDTSTKTNASCTHKRSKQRKSDGKSRRSVDYSSGLLSDKKAGLLTSNKKRGRPITTNKGVEKLDIKSAQKRLRRLMRQLKLKT</sequence>
<keyword evidence="3" id="KW-1185">Reference proteome</keyword>